<feature type="coiled-coil region" evidence="1">
    <location>
        <begin position="60"/>
        <end position="94"/>
    </location>
</feature>
<proteinExistence type="predicted"/>
<name>A0ABT9YRV0_9STRE</name>
<protein>
    <submittedName>
        <fullName evidence="2">Transposase</fullName>
    </submittedName>
</protein>
<dbReference type="Proteomes" id="UP001223079">
    <property type="component" value="Unassembled WGS sequence"/>
</dbReference>
<dbReference type="InterPro" id="IPR009057">
    <property type="entry name" value="Homeodomain-like_sf"/>
</dbReference>
<dbReference type="SUPFAM" id="SSF46689">
    <property type="entry name" value="Homeodomain-like"/>
    <property type="match status" value="1"/>
</dbReference>
<dbReference type="InterPro" id="IPR002514">
    <property type="entry name" value="Transposase_8"/>
</dbReference>
<keyword evidence="1" id="KW-0175">Coiled coil</keyword>
<gene>
    <name evidence="2" type="ORF">J2S23_000887</name>
</gene>
<comment type="caution">
    <text evidence="2">The sequence shown here is derived from an EMBL/GenBank/DDBJ whole genome shotgun (WGS) entry which is preliminary data.</text>
</comment>
<keyword evidence="3" id="KW-1185">Reference proteome</keyword>
<evidence type="ECO:0000313" key="2">
    <source>
        <dbReference type="EMBL" id="MDQ0222336.1"/>
    </source>
</evidence>
<sequence>MSRKIRRHFTDDFKQQIVDLHNAGMKRSALIKEYDLTPSAFNKWVRQAKTTSSFKSVDNLTDEQRELIVLRKRNKQLETQLDILKQAAVIMAQKGK</sequence>
<organism evidence="2 3">
    <name type="scientific">Streptococcus moroccensis</name>
    <dbReference type="NCBI Taxonomy" id="1451356"/>
    <lineage>
        <taxon>Bacteria</taxon>
        <taxon>Bacillati</taxon>
        <taxon>Bacillota</taxon>
        <taxon>Bacilli</taxon>
        <taxon>Lactobacillales</taxon>
        <taxon>Streptococcaceae</taxon>
        <taxon>Streptococcus</taxon>
    </lineage>
</organism>
<dbReference type="Pfam" id="PF01527">
    <property type="entry name" value="HTH_Tnp_1"/>
    <property type="match status" value="1"/>
</dbReference>
<reference evidence="2 3" key="1">
    <citation type="submission" date="2023-07" db="EMBL/GenBank/DDBJ databases">
        <title>Genomic Encyclopedia of Type Strains, Phase IV (KMG-IV): sequencing the most valuable type-strain genomes for metagenomic binning, comparative biology and taxonomic classification.</title>
        <authorList>
            <person name="Goeker M."/>
        </authorList>
    </citation>
    <scope>NUCLEOTIDE SEQUENCE [LARGE SCALE GENOMIC DNA]</scope>
    <source>
        <strain evidence="2 3">DSM 105143</strain>
    </source>
</reference>
<evidence type="ECO:0000256" key="1">
    <source>
        <dbReference type="SAM" id="Coils"/>
    </source>
</evidence>
<evidence type="ECO:0000313" key="3">
    <source>
        <dbReference type="Proteomes" id="UP001223079"/>
    </source>
</evidence>
<accession>A0ABT9YRV0</accession>
<dbReference type="EMBL" id="JAUSTM010000006">
    <property type="protein sequence ID" value="MDQ0222336.1"/>
    <property type="molecule type" value="Genomic_DNA"/>
</dbReference>